<comment type="similarity">
    <text evidence="1">Belongs to the Dus family. Dus3 subfamily.</text>
</comment>
<keyword evidence="10" id="KW-1185">Reference proteome</keyword>
<dbReference type="EMBL" id="JAIPUX010000953">
    <property type="protein sequence ID" value="KAH0625937.1"/>
    <property type="molecule type" value="Genomic_DNA"/>
</dbReference>
<dbReference type="Pfam" id="PF01207">
    <property type="entry name" value="Dus"/>
    <property type="match status" value="1"/>
</dbReference>
<comment type="caution">
    <text evidence="9">The sequence shown here is derived from an EMBL/GenBank/DDBJ whole genome shotgun (WGS) entry which is preliminary data.</text>
</comment>
<dbReference type="Gene3D" id="3.20.20.70">
    <property type="entry name" value="Aldolase class I"/>
    <property type="match status" value="1"/>
</dbReference>
<sequence>MEPGEVPAELQNSGGDSEKESLPKMSTEPEAWFEENLNKKPKEDTLCSRKKTDNECLFGPLRGFPDDIKKYMATKPPDLGDSCIHFSQFGKCQYWVTCRFAGAHLGEGYQNVVNEELWKKWEGKSAVRNMLMIPDSRDKILRDFPFTKSSDYLSCLEKVKNKAAPPVKKKVPPDSTLKRIGVLTDEDLIRLRPCEKRKLDLQGKLYLSPIAKCGSLPFRRICKRFGADITCGEMLCCVLSKNQIPGVTPCLHRHETEDLFGIQLQGMAPTPMIRYGELLNETSQVDFVDINAEYLESATLMKRSIHFEQIVRGMDYVLDVPLTVKLRTVLFPVYRAALIKPWIFTEIKERRHWDISARERLDILKDLTNYGLEYWGSDMIGVEKTRYSLLNWLSFLCRYIPVGLLEHLPPKMTDQHPGVLYGDYLENLMSSQMIKDWVKISEMFLGTVPDYYRFTPAHKIDKYFIQT</sequence>
<evidence type="ECO:0000256" key="7">
    <source>
        <dbReference type="SAM" id="MobiDB-lite"/>
    </source>
</evidence>
<protein>
    <recommendedName>
        <fullName evidence="2">tRNA-dihydrouridine(47) synthase [NAD(P)(+)]</fullName>
        <ecNumber evidence="2">1.3.1.89</ecNumber>
    </recommendedName>
</protein>
<proteinExistence type="inferred from homology"/>
<accession>A0ABQ7T926</accession>
<gene>
    <name evidence="9" type="ORF">JD844_034316</name>
</gene>
<comment type="catalytic activity">
    <reaction evidence="3">
        <text>5,6-dihydrouridine(47) in tRNA + NAD(+) = uridine(47) in tRNA + NADH + H(+)</text>
        <dbReference type="Rhea" id="RHEA:53364"/>
        <dbReference type="Rhea" id="RHEA-COMP:13539"/>
        <dbReference type="Rhea" id="RHEA-COMP:13540"/>
        <dbReference type="ChEBI" id="CHEBI:15378"/>
        <dbReference type="ChEBI" id="CHEBI:57540"/>
        <dbReference type="ChEBI" id="CHEBI:57945"/>
        <dbReference type="ChEBI" id="CHEBI:65315"/>
        <dbReference type="ChEBI" id="CHEBI:74443"/>
        <dbReference type="EC" id="1.3.1.89"/>
    </reaction>
    <physiologicalReaction direction="right-to-left" evidence="3">
        <dbReference type="Rhea" id="RHEA:53366"/>
    </physiologicalReaction>
</comment>
<evidence type="ECO:0000259" key="8">
    <source>
        <dbReference type="Pfam" id="PF01207"/>
    </source>
</evidence>
<dbReference type="InterPro" id="IPR013785">
    <property type="entry name" value="Aldolase_TIM"/>
</dbReference>
<comment type="catalytic activity">
    <reaction evidence="5">
        <text>a 5,6-dihydrouridine in mRNA + NADP(+) = a uridine in mRNA + NADPH + H(+)</text>
        <dbReference type="Rhea" id="RHEA:69855"/>
        <dbReference type="Rhea" id="RHEA-COMP:14658"/>
        <dbReference type="Rhea" id="RHEA-COMP:17789"/>
        <dbReference type="ChEBI" id="CHEBI:15378"/>
        <dbReference type="ChEBI" id="CHEBI:57783"/>
        <dbReference type="ChEBI" id="CHEBI:58349"/>
        <dbReference type="ChEBI" id="CHEBI:65315"/>
        <dbReference type="ChEBI" id="CHEBI:74443"/>
    </reaction>
    <physiologicalReaction direction="right-to-left" evidence="5">
        <dbReference type="Rhea" id="RHEA:69857"/>
    </physiologicalReaction>
</comment>
<dbReference type="SUPFAM" id="SSF51395">
    <property type="entry name" value="FMN-linked oxidoreductases"/>
    <property type="match status" value="1"/>
</dbReference>
<reference evidence="9 10" key="1">
    <citation type="journal article" date="2022" name="Gigascience">
        <title>A chromosome-level genome assembly and annotation of the desert horned lizard, Phrynosoma platyrhinos, provides insight into chromosomal rearrangements among reptiles.</title>
        <authorList>
            <person name="Koochekian N."/>
            <person name="Ascanio A."/>
            <person name="Farleigh K."/>
            <person name="Card D.C."/>
            <person name="Schield D.R."/>
            <person name="Castoe T.A."/>
            <person name="Jezkova T."/>
        </authorList>
    </citation>
    <scope>NUCLEOTIDE SEQUENCE [LARGE SCALE GENOMIC DNA]</scope>
    <source>
        <strain evidence="9">NK-2021</strain>
    </source>
</reference>
<evidence type="ECO:0000256" key="2">
    <source>
        <dbReference type="ARBA" id="ARBA00012376"/>
    </source>
</evidence>
<feature type="region of interest" description="Disordered" evidence="7">
    <location>
        <begin position="1"/>
        <end position="35"/>
    </location>
</feature>
<dbReference type="PANTHER" id="PTHR45846">
    <property type="entry name" value="TRNA-DIHYDROURIDINE(47) SYNTHASE [NAD(P)(+)]-LIKE"/>
    <property type="match status" value="1"/>
</dbReference>
<feature type="domain" description="DUS-like FMN-binding" evidence="8">
    <location>
        <begin position="207"/>
        <end position="328"/>
    </location>
</feature>
<evidence type="ECO:0000256" key="5">
    <source>
        <dbReference type="ARBA" id="ARBA00049447"/>
    </source>
</evidence>
<comment type="catalytic activity">
    <reaction evidence="6">
        <text>5,6-dihydrouridine(47) in tRNA + NADP(+) = uridine(47) in tRNA + NADPH + H(+)</text>
        <dbReference type="Rhea" id="RHEA:53360"/>
        <dbReference type="Rhea" id="RHEA-COMP:13539"/>
        <dbReference type="Rhea" id="RHEA-COMP:13540"/>
        <dbReference type="ChEBI" id="CHEBI:15378"/>
        <dbReference type="ChEBI" id="CHEBI:57783"/>
        <dbReference type="ChEBI" id="CHEBI:58349"/>
        <dbReference type="ChEBI" id="CHEBI:65315"/>
        <dbReference type="ChEBI" id="CHEBI:74443"/>
        <dbReference type="EC" id="1.3.1.89"/>
    </reaction>
    <physiologicalReaction direction="right-to-left" evidence="6">
        <dbReference type="Rhea" id="RHEA:53362"/>
    </physiologicalReaction>
</comment>
<dbReference type="Proteomes" id="UP000826234">
    <property type="component" value="Unassembled WGS sequence"/>
</dbReference>
<evidence type="ECO:0000313" key="9">
    <source>
        <dbReference type="EMBL" id="KAH0625937.1"/>
    </source>
</evidence>
<evidence type="ECO:0000256" key="1">
    <source>
        <dbReference type="ARBA" id="ARBA00005451"/>
    </source>
</evidence>
<dbReference type="InterPro" id="IPR035587">
    <property type="entry name" value="DUS-like_FMN-bd"/>
</dbReference>
<dbReference type="EC" id="1.3.1.89" evidence="2"/>
<dbReference type="PANTHER" id="PTHR45846:SF1">
    <property type="entry name" value="TRNA-DIHYDROURIDINE(47) SYNTHASE [NAD(P)(+)]-LIKE"/>
    <property type="match status" value="1"/>
</dbReference>
<organism evidence="9 10">
    <name type="scientific">Phrynosoma platyrhinos</name>
    <name type="common">Desert horned lizard</name>
    <dbReference type="NCBI Taxonomy" id="52577"/>
    <lineage>
        <taxon>Eukaryota</taxon>
        <taxon>Metazoa</taxon>
        <taxon>Chordata</taxon>
        <taxon>Craniata</taxon>
        <taxon>Vertebrata</taxon>
        <taxon>Euteleostomi</taxon>
        <taxon>Lepidosauria</taxon>
        <taxon>Squamata</taxon>
        <taxon>Bifurcata</taxon>
        <taxon>Unidentata</taxon>
        <taxon>Episquamata</taxon>
        <taxon>Toxicofera</taxon>
        <taxon>Iguania</taxon>
        <taxon>Phrynosomatidae</taxon>
        <taxon>Phrynosomatinae</taxon>
        <taxon>Phrynosoma</taxon>
    </lineage>
</organism>
<evidence type="ECO:0000256" key="6">
    <source>
        <dbReference type="ARBA" id="ARBA00049513"/>
    </source>
</evidence>
<evidence type="ECO:0000313" key="10">
    <source>
        <dbReference type="Proteomes" id="UP000826234"/>
    </source>
</evidence>
<name>A0ABQ7T926_PHRPL</name>
<evidence type="ECO:0000256" key="4">
    <source>
        <dbReference type="ARBA" id="ARBA00048342"/>
    </source>
</evidence>
<comment type="catalytic activity">
    <reaction evidence="4">
        <text>a 5,6-dihydrouridine in mRNA + NAD(+) = a uridine in mRNA + NADH + H(+)</text>
        <dbReference type="Rhea" id="RHEA:69851"/>
        <dbReference type="Rhea" id="RHEA-COMP:14658"/>
        <dbReference type="Rhea" id="RHEA-COMP:17789"/>
        <dbReference type="ChEBI" id="CHEBI:15378"/>
        <dbReference type="ChEBI" id="CHEBI:57540"/>
        <dbReference type="ChEBI" id="CHEBI:57945"/>
        <dbReference type="ChEBI" id="CHEBI:65315"/>
        <dbReference type="ChEBI" id="CHEBI:74443"/>
    </reaction>
    <physiologicalReaction direction="right-to-left" evidence="4">
        <dbReference type="Rhea" id="RHEA:69853"/>
    </physiologicalReaction>
</comment>
<evidence type="ECO:0000256" key="3">
    <source>
        <dbReference type="ARBA" id="ARBA00048266"/>
    </source>
</evidence>